<evidence type="ECO:0000313" key="2">
    <source>
        <dbReference type="EMBL" id="PLW15911.1"/>
    </source>
</evidence>
<comment type="caution">
    <text evidence="2">The sequence shown here is derived from an EMBL/GenBank/DDBJ whole genome shotgun (WGS) entry which is preliminary data.</text>
</comment>
<accession>A0A2N5SRQ8</accession>
<feature type="compositionally biased region" description="Basic and acidic residues" evidence="1">
    <location>
        <begin position="277"/>
        <end position="291"/>
    </location>
</feature>
<evidence type="ECO:0000256" key="1">
    <source>
        <dbReference type="SAM" id="MobiDB-lite"/>
    </source>
</evidence>
<feature type="region of interest" description="Disordered" evidence="1">
    <location>
        <begin position="79"/>
        <end position="98"/>
    </location>
</feature>
<gene>
    <name evidence="2" type="ORF">PCASD_19870</name>
</gene>
<dbReference type="EMBL" id="PGCI01000785">
    <property type="protein sequence ID" value="PLW15911.1"/>
    <property type="molecule type" value="Genomic_DNA"/>
</dbReference>
<name>A0A2N5SRQ8_9BASI</name>
<feature type="region of interest" description="Disordered" evidence="1">
    <location>
        <begin position="44"/>
        <end position="64"/>
    </location>
</feature>
<sequence>MLPRSSAGTNKYQRPILQCPQTRLRTSVARKAADSLLLSALNQKHKSPPSLPALHQHNPPPSNIELPVFVDIDLPAFPPSPKSHVAHQPSQMSHPGPPSMPQYGFLPLGSPPLSHEMNSASHGNNWVDNSSQGQHHPGYQNSILHVGDLSLGAPLTIDQQGSLSFGSMLANQSSQPNYQSYTQQFNHFDSNAPPAPQQFSHFDNAPPAPQHLHYYDSNAPPAPQHFNHVNGYTPPVPHHFDRFDGHAPPVPQHFDRALSNRSTCRRVGQACLISSWDRSDRTSRDRSDKSVRPVGSRFGRTVPVRPPVKHRCLSTAQTAVFNRLMPAVLSSAPLQAANIQATTQACPLPGWDQLNADAEAEWQAGKENAKKKRPRRQYKKRVARVAVTPSLMSASHTSAPGPASTTAAPGLVSTTAAPGLPSTTTAPHPASTTSEPGPGSTTAAPGANTSGSMKPTPSGTLNDQPLDDATVLAGTSPVPVPLADTTVLARTVPAPVTLADGTVLARTNPAPAPPADEEEEEEATASESRISDETGKGPASKRPLEPDVVARLQNESVDELRRIAITFGVNHCLSAELCLQLDQIHQNYQKEIYLMAITNKLAPQPALGYLGDKTRIRGPTSYNNFCLYDPEASPIHHDFVKKLTGSNPPPVVKPKTQRKGRVVLEDGKYDKGSKRANLEGVRKKLGAALTAATGGRYTKCWPGDTQEKLKNLGVQLRVRANDMNVTPNFFCGQLGKMWDLDLQYLQVAIGEGWFELTGPERTEGTVDVIGAMRVINNNNNNETTVRSISKQKVKTNANQGAKRGREKFVGGRAAKRVCRTKVVQDVDLSDEEEENEEDEDEGKDNEDSEDDEDSEEEDTDLSSDESGEDKSDSHKDSDED</sequence>
<protein>
    <submittedName>
        <fullName evidence="2">Uncharacterized protein</fullName>
    </submittedName>
</protein>
<feature type="compositionally biased region" description="Low complexity" evidence="1">
    <location>
        <begin position="393"/>
        <end position="410"/>
    </location>
</feature>
<dbReference type="Proteomes" id="UP000235392">
    <property type="component" value="Unassembled WGS sequence"/>
</dbReference>
<feature type="region of interest" description="Disordered" evidence="1">
    <location>
        <begin position="364"/>
        <end position="473"/>
    </location>
</feature>
<feature type="compositionally biased region" description="Acidic residues" evidence="1">
    <location>
        <begin position="827"/>
        <end position="867"/>
    </location>
</feature>
<dbReference type="AlphaFoldDB" id="A0A2N5SRQ8"/>
<feature type="compositionally biased region" description="Low complexity" evidence="1">
    <location>
        <begin position="421"/>
        <end position="443"/>
    </location>
</feature>
<proteinExistence type="predicted"/>
<feature type="compositionally biased region" description="Basic and acidic residues" evidence="1">
    <location>
        <begin position="868"/>
        <end position="880"/>
    </location>
</feature>
<reference evidence="2 3" key="1">
    <citation type="submission" date="2017-11" db="EMBL/GenBank/DDBJ databases">
        <title>De novo assembly and phasing of dikaryotic genomes from two isolates of Puccinia coronata f. sp. avenae, the causal agent of oat crown rust.</title>
        <authorList>
            <person name="Miller M.E."/>
            <person name="Zhang Y."/>
            <person name="Omidvar V."/>
            <person name="Sperschneider J."/>
            <person name="Schwessinger B."/>
            <person name="Raley C."/>
            <person name="Palmer J.M."/>
            <person name="Garnica D."/>
            <person name="Upadhyaya N."/>
            <person name="Rathjen J."/>
            <person name="Taylor J.M."/>
            <person name="Park R.F."/>
            <person name="Dodds P.N."/>
            <person name="Hirsch C.D."/>
            <person name="Kianian S.F."/>
            <person name="Figueroa M."/>
        </authorList>
    </citation>
    <scope>NUCLEOTIDE SEQUENCE [LARGE SCALE GENOMIC DNA]</scope>
    <source>
        <strain evidence="2">12SD80</strain>
    </source>
</reference>
<feature type="compositionally biased region" description="Acidic residues" evidence="1">
    <location>
        <begin position="515"/>
        <end position="524"/>
    </location>
</feature>
<evidence type="ECO:0000313" key="3">
    <source>
        <dbReference type="Proteomes" id="UP000235392"/>
    </source>
</evidence>
<feature type="compositionally biased region" description="Basic residues" evidence="1">
    <location>
        <begin position="369"/>
        <end position="383"/>
    </location>
</feature>
<feature type="region of interest" description="Disordered" evidence="1">
    <location>
        <begin position="500"/>
        <end position="547"/>
    </location>
</feature>
<feature type="region of interest" description="Disordered" evidence="1">
    <location>
        <begin position="277"/>
        <end position="303"/>
    </location>
</feature>
<feature type="compositionally biased region" description="Polar residues" evidence="1">
    <location>
        <begin position="447"/>
        <end position="463"/>
    </location>
</feature>
<feature type="region of interest" description="Disordered" evidence="1">
    <location>
        <begin position="823"/>
        <end position="880"/>
    </location>
</feature>
<organism evidence="2 3">
    <name type="scientific">Puccinia coronata f. sp. avenae</name>
    <dbReference type="NCBI Taxonomy" id="200324"/>
    <lineage>
        <taxon>Eukaryota</taxon>
        <taxon>Fungi</taxon>
        <taxon>Dikarya</taxon>
        <taxon>Basidiomycota</taxon>
        <taxon>Pucciniomycotina</taxon>
        <taxon>Pucciniomycetes</taxon>
        <taxon>Pucciniales</taxon>
        <taxon>Pucciniaceae</taxon>
        <taxon>Puccinia</taxon>
    </lineage>
</organism>